<feature type="compositionally biased region" description="Basic residues" evidence="1">
    <location>
        <begin position="697"/>
        <end position="711"/>
    </location>
</feature>
<evidence type="ECO:0000313" key="3">
    <source>
        <dbReference type="Proteomes" id="UP000639643"/>
    </source>
</evidence>
<organism evidence="2 3">
    <name type="scientific">Colletotrichum musicola</name>
    <dbReference type="NCBI Taxonomy" id="2175873"/>
    <lineage>
        <taxon>Eukaryota</taxon>
        <taxon>Fungi</taxon>
        <taxon>Dikarya</taxon>
        <taxon>Ascomycota</taxon>
        <taxon>Pezizomycotina</taxon>
        <taxon>Sordariomycetes</taxon>
        <taxon>Hypocreomycetidae</taxon>
        <taxon>Glomerellales</taxon>
        <taxon>Glomerellaceae</taxon>
        <taxon>Colletotrichum</taxon>
        <taxon>Colletotrichum orchidearum species complex</taxon>
    </lineage>
</organism>
<dbReference type="AlphaFoldDB" id="A0A8H6NB01"/>
<keyword evidence="3" id="KW-1185">Reference proteome</keyword>
<feature type="region of interest" description="Disordered" evidence="1">
    <location>
        <begin position="689"/>
        <end position="741"/>
    </location>
</feature>
<name>A0A8H6NB01_9PEZI</name>
<protein>
    <submittedName>
        <fullName evidence="2">Uncharacterized protein</fullName>
    </submittedName>
</protein>
<sequence length="741" mass="83406">MSCEPVPETRPALAAASSVSTIFLCEAQQSINERRLLDEENQEPPKAKKNKKAQVPRKGQSPWAETTPGRGSTSDPTLTQDWVNDLNRVAGKGETWCKLAAVPPAFPYYSEFLNPSFDANPSLWGPRNQPYAFAMFLRGRDAFGHWQAQQVERGQQEPMSAADLPLGTIIGLYFFSLLLPPQDHRPLPPPGPDPNDRHTVYTELDETLAALPRMVRDGSLTQAKADIYTEQARQERLWAGACLEPWRGLIVAANSNLLRAFLYRRLLRALLDDRRVAPVLLEAGRPQTVRECIKPLNSWCHVPTEDGETRSPLLAQRTERNNKVILRSCQTRRDRHVCQLVYEAQHDGLHVDTRARPRGWEDGAEDDAALARDLAWEAATPDCLRLEQALRATLQELPATDESRKQWHEAIRDNCRAKHPHFSLDTSELVLLEPAIVRLVLVSSGCDASLRSALARDNLRDDRCKLPWPAPLVRDTLPGWKEIAQSFKVKELFEDHDLQVKACLRCLFPLAVPDKASKKEDQALRQERSRERAEFVDRTFKSFMDKARPVFEQAYGKRPKTWGFAPAGTPRPRPHANAGPALTFPSNQATPRPRPKLYLSPVSSLPPALKRLHQSMTLGGTTSPFRQEDFIRQQATEITEHTHQHTLKKSECPTGKAPYNALSDMMLIFPSPHPTSKKSCMVAMIGRGAGQEQQKTARPHTMHPGKQRSRACFHPSHASQAGPPTIGHITRRSRHQAKRRA</sequence>
<dbReference type="Proteomes" id="UP000639643">
    <property type="component" value="Unassembled WGS sequence"/>
</dbReference>
<feature type="compositionally biased region" description="Polar residues" evidence="1">
    <location>
        <begin position="69"/>
        <end position="79"/>
    </location>
</feature>
<proteinExistence type="predicted"/>
<evidence type="ECO:0000313" key="2">
    <source>
        <dbReference type="EMBL" id="KAF6826188.1"/>
    </source>
</evidence>
<feature type="region of interest" description="Disordered" evidence="1">
    <location>
        <begin position="573"/>
        <end position="593"/>
    </location>
</feature>
<reference evidence="2" key="1">
    <citation type="journal article" date="2020" name="Phytopathology">
        <title>Genome Sequence Resources of Colletotrichum truncatum, C. plurivorum, C. musicola, and C. sojae: Four Species Pathogenic to Soybean (Glycine max).</title>
        <authorList>
            <person name="Rogerio F."/>
            <person name="Boufleur T.R."/>
            <person name="Ciampi-Guillardi M."/>
            <person name="Sukno S.A."/>
            <person name="Thon M.R."/>
            <person name="Massola Junior N.S."/>
            <person name="Baroncelli R."/>
        </authorList>
    </citation>
    <scope>NUCLEOTIDE SEQUENCE</scope>
    <source>
        <strain evidence="2">LFN0074</strain>
    </source>
</reference>
<feature type="compositionally biased region" description="Basic and acidic residues" evidence="1">
    <location>
        <begin position="35"/>
        <end position="46"/>
    </location>
</feature>
<dbReference type="OrthoDB" id="5105496at2759"/>
<gene>
    <name evidence="2" type="ORF">CMUS01_09555</name>
</gene>
<feature type="region of interest" description="Disordered" evidence="1">
    <location>
        <begin position="35"/>
        <end position="79"/>
    </location>
</feature>
<dbReference type="EMBL" id="WIGM01000409">
    <property type="protein sequence ID" value="KAF6826188.1"/>
    <property type="molecule type" value="Genomic_DNA"/>
</dbReference>
<feature type="compositionally biased region" description="Basic residues" evidence="1">
    <location>
        <begin position="729"/>
        <end position="741"/>
    </location>
</feature>
<evidence type="ECO:0000256" key="1">
    <source>
        <dbReference type="SAM" id="MobiDB-lite"/>
    </source>
</evidence>
<comment type="caution">
    <text evidence="2">The sequence shown here is derived from an EMBL/GenBank/DDBJ whole genome shotgun (WGS) entry which is preliminary data.</text>
</comment>
<accession>A0A8H6NB01</accession>